<dbReference type="Proteomes" id="UP000646827">
    <property type="component" value="Unassembled WGS sequence"/>
</dbReference>
<feature type="domain" description="SLS1 N-terminal" evidence="2">
    <location>
        <begin position="48"/>
        <end position="126"/>
    </location>
</feature>
<evidence type="ECO:0000313" key="4">
    <source>
        <dbReference type="Proteomes" id="UP000646827"/>
    </source>
</evidence>
<protein>
    <recommendedName>
        <fullName evidence="2">SLS1 N-terminal domain-containing protein</fullName>
    </recommendedName>
</protein>
<dbReference type="OrthoDB" id="5392646at2759"/>
<accession>A0A8H7S2V0</accession>
<proteinExistence type="predicted"/>
<keyword evidence="1" id="KW-0694">RNA-binding</keyword>
<sequence length="627" mass="72542">MTINMSRPSTYRIISYSKQQQQQIPIQRRRCIRSLNTSCSLLQQQQQQQQMDHDLLQSIESHRPKGRNRVINDKVYEALSLTLNQSYTVPQLRLYLKTYYKHKTTINFNKVKKNDLITIIINNYWGFPSRTMVLEAERKRKQDTVQTHFKTNKSELFFIIGDEGSMLRDIEQANDVQITIMVDQGQYMIEGLPKNIARAQQAIREEFKQLIQEDCKLKSPLKEGLVFNDVVTKVMPIIPNISKQSKTFISVNKDNKFTFAALSKKSMDQAKLLLAQALSELNISNKKSLNTADYTFLNITSDNNEFEFMPLHDSQGMPLATKPFGWSRISHVQKNQNEGPVYSSTKPLSFFNLMGDNIDSEKNLSELNIKELLQKPFHFDNDTNIHLEARQPPANITAPLIPVMKDQSGVHRRSVVLDYVNRNTLIEFQSEHENSSFDDTDNIKSFNRIRVEFLVQEDGSLILEKAEGENNRSVIDLISMAGHVDIRLLAKQFTAFKTKEDMIKIPNNYSQIILPNSLQSVIDQCELTGYSDFYCPQSFILESPMDLLEVSFKDEAHYLTEQNLVTLSDIDAQYSQARRTELMVTPIENEDVITSNGYYQPKNGLDKWNSFIEAIQHVSKRWYYSFK</sequence>
<dbReference type="GO" id="GO:0003723">
    <property type="term" value="F:RNA binding"/>
    <property type="evidence" value="ECO:0007669"/>
    <property type="project" value="UniProtKB-UniRule"/>
</dbReference>
<dbReference type="InterPro" id="IPR048400">
    <property type="entry name" value="SLS1_N"/>
</dbReference>
<dbReference type="EMBL" id="JAEPRB010000098">
    <property type="protein sequence ID" value="KAG2221867.1"/>
    <property type="molecule type" value="Genomic_DNA"/>
</dbReference>
<organism evidence="3 4">
    <name type="scientific">Circinella minor</name>
    <dbReference type="NCBI Taxonomy" id="1195481"/>
    <lineage>
        <taxon>Eukaryota</taxon>
        <taxon>Fungi</taxon>
        <taxon>Fungi incertae sedis</taxon>
        <taxon>Mucoromycota</taxon>
        <taxon>Mucoromycotina</taxon>
        <taxon>Mucoromycetes</taxon>
        <taxon>Mucorales</taxon>
        <taxon>Lichtheimiaceae</taxon>
        <taxon>Circinella</taxon>
    </lineage>
</organism>
<evidence type="ECO:0000313" key="3">
    <source>
        <dbReference type="EMBL" id="KAG2221867.1"/>
    </source>
</evidence>
<evidence type="ECO:0000259" key="2">
    <source>
        <dbReference type="Pfam" id="PF20776"/>
    </source>
</evidence>
<dbReference type="AlphaFoldDB" id="A0A8H7S2V0"/>
<comment type="caution">
    <text evidence="3">The sequence shown here is derived from an EMBL/GenBank/DDBJ whole genome shotgun (WGS) entry which is preliminary data.</text>
</comment>
<evidence type="ECO:0000256" key="1">
    <source>
        <dbReference type="PROSITE-ProRule" id="PRU00117"/>
    </source>
</evidence>
<reference evidence="3 4" key="1">
    <citation type="submission" date="2020-12" db="EMBL/GenBank/DDBJ databases">
        <title>Metabolic potential, ecology and presence of endohyphal bacteria is reflected in genomic diversity of Mucoromycotina.</title>
        <authorList>
            <person name="Muszewska A."/>
            <person name="Okrasinska A."/>
            <person name="Steczkiewicz K."/>
            <person name="Drgas O."/>
            <person name="Orlowska M."/>
            <person name="Perlinska-Lenart U."/>
            <person name="Aleksandrzak-Piekarczyk T."/>
            <person name="Szatraj K."/>
            <person name="Zielenkiewicz U."/>
            <person name="Pilsyk S."/>
            <person name="Malc E."/>
            <person name="Mieczkowski P."/>
            <person name="Kruszewska J.S."/>
            <person name="Biernat P."/>
            <person name="Pawlowska J."/>
        </authorList>
    </citation>
    <scope>NUCLEOTIDE SEQUENCE [LARGE SCALE GENOMIC DNA]</scope>
    <source>
        <strain evidence="3 4">CBS 142.35</strain>
    </source>
</reference>
<dbReference type="Gene3D" id="3.30.1370.10">
    <property type="entry name" value="K Homology domain, type 1"/>
    <property type="match status" value="1"/>
</dbReference>
<dbReference type="InterPro" id="IPR036612">
    <property type="entry name" value="KH_dom_type_1_sf"/>
</dbReference>
<dbReference type="SUPFAM" id="SSF54791">
    <property type="entry name" value="Eukaryotic type KH-domain (KH-domain type I)"/>
    <property type="match status" value="1"/>
</dbReference>
<gene>
    <name evidence="3" type="ORF">INT45_003581</name>
</gene>
<dbReference type="Pfam" id="PF20776">
    <property type="entry name" value="SLS1_N"/>
    <property type="match status" value="1"/>
</dbReference>
<dbReference type="PROSITE" id="PS50084">
    <property type="entry name" value="KH_TYPE_1"/>
    <property type="match status" value="1"/>
</dbReference>
<keyword evidence="4" id="KW-1185">Reference proteome</keyword>
<name>A0A8H7S2V0_9FUNG</name>